<accession>A0A7S7RMN4</accession>
<dbReference type="InterPro" id="IPR012312">
    <property type="entry name" value="Hemerythrin-like"/>
</dbReference>
<evidence type="ECO:0000313" key="2">
    <source>
        <dbReference type="EMBL" id="QOY51540.1"/>
    </source>
</evidence>
<dbReference type="RefSeq" id="WP_194368821.1">
    <property type="nucleotide sequence ID" value="NZ_CP054492.1"/>
</dbReference>
<gene>
    <name evidence="2" type="ORF">HUE88_10520</name>
</gene>
<dbReference type="PANTHER" id="PTHR39966">
    <property type="entry name" value="BLL2471 PROTEIN-RELATED"/>
    <property type="match status" value="1"/>
</dbReference>
<dbReference type="EMBL" id="CP054492">
    <property type="protein sequence ID" value="QOY51540.1"/>
    <property type="molecule type" value="Genomic_DNA"/>
</dbReference>
<dbReference type="Pfam" id="PF01814">
    <property type="entry name" value="Hemerythrin"/>
    <property type="match status" value="1"/>
</dbReference>
<evidence type="ECO:0000313" key="3">
    <source>
        <dbReference type="Proteomes" id="UP000593994"/>
    </source>
</evidence>
<dbReference type="Proteomes" id="UP000593994">
    <property type="component" value="Chromosome"/>
</dbReference>
<sequence>MSTIKEYLSEDHKRCDELFANMEDAVAKSIDSAREAYELFAGETERHFQMEERVMFLEFETKTGMTQGPTAMMRMEHSQMRNLIKDMGLAIDNKDKDKFFSNSETLMILMQQHNMKEEQMLYTMAQQHLSAESDRIVDMMQSMVVEK</sequence>
<evidence type="ECO:0000259" key="1">
    <source>
        <dbReference type="Pfam" id="PF01814"/>
    </source>
</evidence>
<feature type="domain" description="Hemerythrin-like" evidence="1">
    <location>
        <begin position="5"/>
        <end position="125"/>
    </location>
</feature>
<dbReference type="KEGG" id="sbal:HUE88_10520"/>
<name>A0A7S7RMN4_9BACT</name>
<dbReference type="GO" id="GO:0005886">
    <property type="term" value="C:plasma membrane"/>
    <property type="evidence" value="ECO:0007669"/>
    <property type="project" value="TreeGrafter"/>
</dbReference>
<dbReference type="AlphaFoldDB" id="A0A7S7RMN4"/>
<protein>
    <submittedName>
        <fullName evidence="2">Hemerythrin domain-containing protein</fullName>
    </submittedName>
</protein>
<dbReference type="PANTHER" id="PTHR39966:SF3">
    <property type="entry name" value="DUF438 DOMAIN-CONTAINING PROTEIN"/>
    <property type="match status" value="1"/>
</dbReference>
<reference evidence="2 3" key="1">
    <citation type="submission" date="2020-05" db="EMBL/GenBank/DDBJ databases">
        <title>Sulfurimonas marisnigri, sp. nov., and Sulfurimonas baltica, sp. nov., manganese oxide reducing chemolithoautotrophs of the class Epsilonproteobacteria isolated from the pelagic redoxclines of the Black and Baltic Seas and emended description of the genus Sulfurimonas.</title>
        <authorList>
            <person name="Henkel J.V."/>
            <person name="Laudan C."/>
            <person name="Werner J."/>
            <person name="Neu T."/>
            <person name="Plewe S."/>
            <person name="Sproer C."/>
            <person name="Bunk B."/>
            <person name="Schulz-Vogt H.N."/>
        </authorList>
    </citation>
    <scope>NUCLEOTIDE SEQUENCE [LARGE SCALE GENOMIC DNA]</scope>
    <source>
        <strain evidence="2 3">GD2</strain>
    </source>
</reference>
<organism evidence="2 3">
    <name type="scientific">Candidatus Sulfurimonas baltica</name>
    <dbReference type="NCBI Taxonomy" id="2740404"/>
    <lineage>
        <taxon>Bacteria</taxon>
        <taxon>Pseudomonadati</taxon>
        <taxon>Campylobacterota</taxon>
        <taxon>Epsilonproteobacteria</taxon>
        <taxon>Campylobacterales</taxon>
        <taxon>Sulfurimonadaceae</taxon>
        <taxon>Sulfurimonas</taxon>
    </lineage>
</organism>
<proteinExistence type="predicted"/>
<dbReference type="Gene3D" id="1.20.120.520">
    <property type="entry name" value="nmb1532 protein domain like"/>
    <property type="match status" value="1"/>
</dbReference>
<keyword evidence="3" id="KW-1185">Reference proteome</keyword>